<dbReference type="RefSeq" id="WP_386162849.1">
    <property type="nucleotide sequence ID" value="NZ_JBHMBS010000037.1"/>
</dbReference>
<feature type="transmembrane region" description="Helical" evidence="1">
    <location>
        <begin position="162"/>
        <end position="182"/>
    </location>
</feature>
<evidence type="ECO:0000256" key="1">
    <source>
        <dbReference type="SAM" id="Phobius"/>
    </source>
</evidence>
<feature type="transmembrane region" description="Helical" evidence="1">
    <location>
        <begin position="52"/>
        <end position="71"/>
    </location>
</feature>
<dbReference type="EMBL" id="JBHMBS010000037">
    <property type="protein sequence ID" value="MFB9681677.1"/>
    <property type="molecule type" value="Genomic_DNA"/>
</dbReference>
<keyword evidence="1" id="KW-0812">Transmembrane</keyword>
<evidence type="ECO:0008006" key="4">
    <source>
        <dbReference type="Google" id="ProtNLM"/>
    </source>
</evidence>
<reference evidence="2 3" key="1">
    <citation type="submission" date="2024-09" db="EMBL/GenBank/DDBJ databases">
        <authorList>
            <person name="Sun Q."/>
            <person name="Mori K."/>
        </authorList>
    </citation>
    <scope>NUCLEOTIDE SEQUENCE [LARGE SCALE GENOMIC DNA]</scope>
    <source>
        <strain evidence="2 3">JCM 3028</strain>
    </source>
</reference>
<protein>
    <recommendedName>
        <fullName evidence="4">DUF998 domain-containing protein</fullName>
    </recommendedName>
</protein>
<sequence length="198" mass="20504">MRFVGTTRFASAAIVAGSLRHIASCVRAIADPTTPRSAAFAHANNLGSIAHILWLAGLLALAAAWAVDGAIARIGSIIATAALVTLVTAELIIGFSYDISENLFTVSVPLSGIGLTCLGAAVLRARTGTVWTGRATLATGLYVFAVMVPAFAVFGAPNYPALIGWGVTWLLLGSATWTNPAVNTATKAPNHHYEKETS</sequence>
<keyword evidence="1" id="KW-0472">Membrane</keyword>
<accession>A0ABV5TRN5</accession>
<proteinExistence type="predicted"/>
<feature type="transmembrane region" description="Helical" evidence="1">
    <location>
        <begin position="78"/>
        <end position="97"/>
    </location>
</feature>
<feature type="transmembrane region" description="Helical" evidence="1">
    <location>
        <begin position="103"/>
        <end position="123"/>
    </location>
</feature>
<keyword evidence="1" id="KW-1133">Transmembrane helix</keyword>
<evidence type="ECO:0000313" key="3">
    <source>
        <dbReference type="Proteomes" id="UP001589610"/>
    </source>
</evidence>
<keyword evidence="3" id="KW-1185">Reference proteome</keyword>
<evidence type="ECO:0000313" key="2">
    <source>
        <dbReference type="EMBL" id="MFB9681677.1"/>
    </source>
</evidence>
<comment type="caution">
    <text evidence="2">The sequence shown here is derived from an EMBL/GenBank/DDBJ whole genome shotgun (WGS) entry which is preliminary data.</text>
</comment>
<feature type="transmembrane region" description="Helical" evidence="1">
    <location>
        <begin position="135"/>
        <end position="156"/>
    </location>
</feature>
<name>A0ABV5TRN5_9ACTN</name>
<dbReference type="Proteomes" id="UP001589610">
    <property type="component" value="Unassembled WGS sequence"/>
</dbReference>
<gene>
    <name evidence="2" type="ORF">ACFFRH_39890</name>
</gene>
<organism evidence="2 3">
    <name type="scientific">Streptosporangium vulgare</name>
    <dbReference type="NCBI Taxonomy" id="46190"/>
    <lineage>
        <taxon>Bacteria</taxon>
        <taxon>Bacillati</taxon>
        <taxon>Actinomycetota</taxon>
        <taxon>Actinomycetes</taxon>
        <taxon>Streptosporangiales</taxon>
        <taxon>Streptosporangiaceae</taxon>
        <taxon>Streptosporangium</taxon>
    </lineage>
</organism>